<accession>A0ACC3D1L2</accession>
<organism evidence="1 2">
    <name type="scientific">Coniosporium uncinatum</name>
    <dbReference type="NCBI Taxonomy" id="93489"/>
    <lineage>
        <taxon>Eukaryota</taxon>
        <taxon>Fungi</taxon>
        <taxon>Dikarya</taxon>
        <taxon>Ascomycota</taxon>
        <taxon>Pezizomycotina</taxon>
        <taxon>Dothideomycetes</taxon>
        <taxon>Dothideomycetes incertae sedis</taxon>
        <taxon>Coniosporium</taxon>
    </lineage>
</organism>
<evidence type="ECO:0000313" key="1">
    <source>
        <dbReference type="EMBL" id="KAK3060339.1"/>
    </source>
</evidence>
<dbReference type="EMBL" id="JAWDJW010008655">
    <property type="protein sequence ID" value="KAK3060339.1"/>
    <property type="molecule type" value="Genomic_DNA"/>
</dbReference>
<protein>
    <submittedName>
        <fullName evidence="1">Uncharacterized protein</fullName>
    </submittedName>
</protein>
<proteinExistence type="predicted"/>
<comment type="caution">
    <text evidence="1">The sequence shown here is derived from an EMBL/GenBank/DDBJ whole genome shotgun (WGS) entry which is preliminary data.</text>
</comment>
<evidence type="ECO:0000313" key="2">
    <source>
        <dbReference type="Proteomes" id="UP001186974"/>
    </source>
</evidence>
<sequence>MLQDIGYGQIENCKGKAAAFEKAKKEAATDALKRALRNFGKVLGNCLYDKEYLQKVTKIKLAPSRWDEENLHRHPDYAPVRKASINDSPADAINKAARTASLQSNPSTGTEYEDEFGGNLFDGVDLKQNVRPDEVLLDKTSTDLSADISDASMRPPSGPVPHLARQQVSRVQSMPAMRAPTPNGLQDRYNQIQQGRPHAQSNGPQTPNVTSNSNPRPPVPHQQQQQQQQQQSRMLPPPLDANQQSRSHAPQINTTDNADEQLNQPAQTRPQRSTPDQPATDGQTSGPQFNQESGLSEPAVGFVSGRTAEMLLKSESEKNQMPANMPAFNPHADSPSIRRSSNVHQNKSAPISRQSLNSVASTTNGQGATSGPPIPLKPNFVNPQGDMHRRIGMPGAAQSPLSNRSSYKPPSAVGVKRDADTMNRPPLADVSNIKLDGGGGGGDVTEAKRAKLNQPPGAGLQHITPPS</sequence>
<name>A0ACC3D1L2_9PEZI</name>
<reference evidence="1" key="1">
    <citation type="submission" date="2024-09" db="EMBL/GenBank/DDBJ databases">
        <title>Black Yeasts Isolated from many extreme environments.</title>
        <authorList>
            <person name="Coleine C."/>
            <person name="Stajich J.E."/>
            <person name="Selbmann L."/>
        </authorList>
    </citation>
    <scope>NUCLEOTIDE SEQUENCE</scope>
    <source>
        <strain evidence="1">CCFEE 5737</strain>
    </source>
</reference>
<gene>
    <name evidence="1" type="ORF">LTS18_008771</name>
</gene>
<dbReference type="Proteomes" id="UP001186974">
    <property type="component" value="Unassembled WGS sequence"/>
</dbReference>
<keyword evidence="2" id="KW-1185">Reference proteome</keyword>